<evidence type="ECO:0000259" key="5">
    <source>
        <dbReference type="SMART" id="SM00849"/>
    </source>
</evidence>
<comment type="cofactor">
    <cofactor evidence="1">
        <name>Zn(2+)</name>
        <dbReference type="ChEBI" id="CHEBI:29105"/>
    </cofactor>
</comment>
<accession>A0ABT6FG57</accession>
<evidence type="ECO:0000256" key="4">
    <source>
        <dbReference type="ARBA" id="ARBA00022833"/>
    </source>
</evidence>
<dbReference type="Gene3D" id="3.60.15.10">
    <property type="entry name" value="Ribonuclease Z/Hydroxyacylglutathione hydrolase-like"/>
    <property type="match status" value="1"/>
</dbReference>
<keyword evidence="2" id="KW-0479">Metal-binding</keyword>
<keyword evidence="4" id="KW-0862">Zinc</keyword>
<dbReference type="PANTHER" id="PTHR46233:SF3">
    <property type="entry name" value="HYDROXYACYLGLUTATHIONE HYDROLASE GLOC"/>
    <property type="match status" value="1"/>
</dbReference>
<evidence type="ECO:0000313" key="7">
    <source>
        <dbReference type="Proteomes" id="UP001216907"/>
    </source>
</evidence>
<evidence type="ECO:0000256" key="2">
    <source>
        <dbReference type="ARBA" id="ARBA00022723"/>
    </source>
</evidence>
<reference evidence="6 7" key="1">
    <citation type="submission" date="2023-03" db="EMBL/GenBank/DDBJ databases">
        <title>Paludisphaera mucosa sp. nov. a novel planctomycete from northern fen.</title>
        <authorList>
            <person name="Ivanova A."/>
        </authorList>
    </citation>
    <scope>NUCLEOTIDE SEQUENCE [LARGE SCALE GENOMIC DNA]</scope>
    <source>
        <strain evidence="6 7">Pla2</strain>
    </source>
</reference>
<feature type="domain" description="Metallo-beta-lactamase" evidence="5">
    <location>
        <begin position="15"/>
        <end position="200"/>
    </location>
</feature>
<name>A0ABT6FG57_9BACT</name>
<dbReference type="PANTHER" id="PTHR46233">
    <property type="entry name" value="HYDROXYACYLGLUTATHIONE HYDROLASE GLOC"/>
    <property type="match status" value="1"/>
</dbReference>
<protein>
    <submittedName>
        <fullName evidence="6">MBL fold metallo-hydrolase</fullName>
    </submittedName>
</protein>
<evidence type="ECO:0000256" key="1">
    <source>
        <dbReference type="ARBA" id="ARBA00001947"/>
    </source>
</evidence>
<dbReference type="InterPro" id="IPR001279">
    <property type="entry name" value="Metallo-B-lactamas"/>
</dbReference>
<comment type="caution">
    <text evidence="6">The sequence shown here is derived from an EMBL/GenBank/DDBJ whole genome shotgun (WGS) entry which is preliminary data.</text>
</comment>
<keyword evidence="3" id="KW-0378">Hydrolase</keyword>
<sequence length="228" mass="24220">MAEYTIDVVESAPFAQMAYVLWRPGRSDAIVVDPGFDSRTILDLLQNDGKTLAAILNTHGHVDHIAGNAALKEAHPDAPLIIGRGDASMLTDAASNLSMPFGEPILSPPADRLVDEGDRLDLAGFSMLVREVPGHSPGSVVYVLDAEDPPIVLGGDVLFAGSIGRTDFGRDSAADLERLMSGIVAKLLPLPDEARVYPGHGGVTSIGSERRTNPFIRDYLARTRPTGA</sequence>
<evidence type="ECO:0000256" key="3">
    <source>
        <dbReference type="ARBA" id="ARBA00022801"/>
    </source>
</evidence>
<keyword evidence="7" id="KW-1185">Reference proteome</keyword>
<dbReference type="RefSeq" id="WP_277862772.1">
    <property type="nucleotide sequence ID" value="NZ_JARRAG010000002.1"/>
</dbReference>
<dbReference type="Proteomes" id="UP001216907">
    <property type="component" value="Unassembled WGS sequence"/>
</dbReference>
<dbReference type="InterPro" id="IPR051453">
    <property type="entry name" value="MBL_Glyoxalase_II"/>
</dbReference>
<gene>
    <name evidence="6" type="ORF">PZE19_22115</name>
</gene>
<proteinExistence type="predicted"/>
<organism evidence="6 7">
    <name type="scientific">Paludisphaera mucosa</name>
    <dbReference type="NCBI Taxonomy" id="3030827"/>
    <lineage>
        <taxon>Bacteria</taxon>
        <taxon>Pseudomonadati</taxon>
        <taxon>Planctomycetota</taxon>
        <taxon>Planctomycetia</taxon>
        <taxon>Isosphaerales</taxon>
        <taxon>Isosphaeraceae</taxon>
        <taxon>Paludisphaera</taxon>
    </lineage>
</organism>
<dbReference type="SUPFAM" id="SSF56281">
    <property type="entry name" value="Metallo-hydrolase/oxidoreductase"/>
    <property type="match status" value="1"/>
</dbReference>
<dbReference type="Pfam" id="PF00753">
    <property type="entry name" value="Lactamase_B"/>
    <property type="match status" value="1"/>
</dbReference>
<dbReference type="InterPro" id="IPR036866">
    <property type="entry name" value="RibonucZ/Hydroxyglut_hydro"/>
</dbReference>
<evidence type="ECO:0000313" key="6">
    <source>
        <dbReference type="EMBL" id="MDG3006476.1"/>
    </source>
</evidence>
<dbReference type="SMART" id="SM00849">
    <property type="entry name" value="Lactamase_B"/>
    <property type="match status" value="1"/>
</dbReference>
<dbReference type="EMBL" id="JARRAG010000002">
    <property type="protein sequence ID" value="MDG3006476.1"/>
    <property type="molecule type" value="Genomic_DNA"/>
</dbReference>